<comment type="caution">
    <text evidence="2">The sequence shown here is derived from an EMBL/GenBank/DDBJ whole genome shotgun (WGS) entry which is preliminary data.</text>
</comment>
<dbReference type="AlphaFoldDB" id="A0A9P6JHZ1"/>
<gene>
    <name evidence="2" type="ORF">CPB83DRAFT_900495</name>
</gene>
<reference evidence="2" key="1">
    <citation type="submission" date="2020-11" db="EMBL/GenBank/DDBJ databases">
        <authorList>
            <consortium name="DOE Joint Genome Institute"/>
            <person name="Ahrendt S."/>
            <person name="Riley R."/>
            <person name="Andreopoulos W."/>
            <person name="Labutti K."/>
            <person name="Pangilinan J."/>
            <person name="Ruiz-Duenas F.J."/>
            <person name="Barrasa J.M."/>
            <person name="Sanchez-Garcia M."/>
            <person name="Camarero S."/>
            <person name="Miyauchi S."/>
            <person name="Serrano A."/>
            <person name="Linde D."/>
            <person name="Babiker R."/>
            <person name="Drula E."/>
            <person name="Ayuso-Fernandez I."/>
            <person name="Pacheco R."/>
            <person name="Padilla G."/>
            <person name="Ferreira P."/>
            <person name="Barriuso J."/>
            <person name="Kellner H."/>
            <person name="Castanera R."/>
            <person name="Alfaro M."/>
            <person name="Ramirez L."/>
            <person name="Pisabarro A.G."/>
            <person name="Kuo A."/>
            <person name="Tritt A."/>
            <person name="Lipzen A."/>
            <person name="He G."/>
            <person name="Yan M."/>
            <person name="Ng V."/>
            <person name="Cullen D."/>
            <person name="Martin F."/>
            <person name="Rosso M.-N."/>
            <person name="Henrissat B."/>
            <person name="Hibbett D."/>
            <person name="Martinez A.T."/>
            <person name="Grigoriev I.V."/>
        </authorList>
    </citation>
    <scope>NUCLEOTIDE SEQUENCE</scope>
    <source>
        <strain evidence="2">CBS 506.95</strain>
    </source>
</reference>
<evidence type="ECO:0000256" key="1">
    <source>
        <dbReference type="SAM" id="MobiDB-lite"/>
    </source>
</evidence>
<evidence type="ECO:0000313" key="3">
    <source>
        <dbReference type="Proteomes" id="UP000807306"/>
    </source>
</evidence>
<proteinExistence type="predicted"/>
<dbReference type="EMBL" id="MU158014">
    <property type="protein sequence ID" value="KAF9521614.1"/>
    <property type="molecule type" value="Genomic_DNA"/>
</dbReference>
<accession>A0A9P6JHZ1</accession>
<dbReference type="OrthoDB" id="3067694at2759"/>
<organism evidence="2 3">
    <name type="scientific">Crepidotus variabilis</name>
    <dbReference type="NCBI Taxonomy" id="179855"/>
    <lineage>
        <taxon>Eukaryota</taxon>
        <taxon>Fungi</taxon>
        <taxon>Dikarya</taxon>
        <taxon>Basidiomycota</taxon>
        <taxon>Agaricomycotina</taxon>
        <taxon>Agaricomycetes</taxon>
        <taxon>Agaricomycetidae</taxon>
        <taxon>Agaricales</taxon>
        <taxon>Agaricineae</taxon>
        <taxon>Crepidotaceae</taxon>
        <taxon>Crepidotus</taxon>
    </lineage>
</organism>
<name>A0A9P6JHZ1_9AGAR</name>
<feature type="region of interest" description="Disordered" evidence="1">
    <location>
        <begin position="1"/>
        <end position="93"/>
    </location>
</feature>
<protein>
    <submittedName>
        <fullName evidence="2">Uncharacterized protein</fullName>
    </submittedName>
</protein>
<evidence type="ECO:0000313" key="2">
    <source>
        <dbReference type="EMBL" id="KAF9521614.1"/>
    </source>
</evidence>
<sequence>MSTDELMINVEEDEADNKLSESGDVDDASASKDKEASPPPPPKAKRAEKMVKGAAVTAKTPAQKFTIVVPPRPRKGAVDTTKTPKAKGAAKKAISFDENPFEQLSQSSATLIAGSQVSNFETDNEESFPLSPIKKPAKCSTATKLKAVTKACGIDKKLCDALLKDTIKGLPNISWQTGYSDSEEKGMALFTSMSEQMDNFDIDYVKELLVFAGNKELGVVNLSQAHPSNFNLKKAPGANSNPRYTFITYKGDDQPALCLSLILAIDDYSQEMQINIRNVHSKWIAGCPLTYKDERLVAAIAIIIGNTSFKLQVANGKLTYSTRPKRIKDGQVLNKKVPSNKLTMLTSKKSPATADAQASKGGAFRYALNADDNIPVYDGRDITLDLPDDIRKIPSALPTYGGKKLPTQSLLLMAYTTCVYKQKENDPKQSVAFNALWAVLLNTPATAQE</sequence>
<dbReference type="Proteomes" id="UP000807306">
    <property type="component" value="Unassembled WGS sequence"/>
</dbReference>
<keyword evidence="3" id="KW-1185">Reference proteome</keyword>